<dbReference type="AlphaFoldDB" id="A0A4R2QXU9"/>
<dbReference type="RefSeq" id="WP_132876957.1">
    <property type="nucleotide sequence ID" value="NZ_SLXQ01000003.1"/>
</dbReference>
<dbReference type="Proteomes" id="UP000294911">
    <property type="component" value="Unassembled WGS sequence"/>
</dbReference>
<evidence type="ECO:0000313" key="1">
    <source>
        <dbReference type="EMBL" id="TCP54194.1"/>
    </source>
</evidence>
<proteinExistence type="predicted"/>
<organism evidence="1 2">
    <name type="scientific">Tamaricihabitans halophyticus</name>
    <dbReference type="NCBI Taxonomy" id="1262583"/>
    <lineage>
        <taxon>Bacteria</taxon>
        <taxon>Bacillati</taxon>
        <taxon>Actinomycetota</taxon>
        <taxon>Actinomycetes</taxon>
        <taxon>Pseudonocardiales</taxon>
        <taxon>Pseudonocardiaceae</taxon>
        <taxon>Tamaricihabitans</taxon>
    </lineage>
</organism>
<evidence type="ECO:0000313" key="2">
    <source>
        <dbReference type="Proteomes" id="UP000294911"/>
    </source>
</evidence>
<reference evidence="1 2" key="1">
    <citation type="submission" date="2019-03" db="EMBL/GenBank/DDBJ databases">
        <title>Genomic Encyclopedia of Type Strains, Phase IV (KMG-IV): sequencing the most valuable type-strain genomes for metagenomic binning, comparative biology and taxonomic classification.</title>
        <authorList>
            <person name="Goeker M."/>
        </authorList>
    </citation>
    <scope>NUCLEOTIDE SEQUENCE [LARGE SCALE GENOMIC DNA]</scope>
    <source>
        <strain evidence="1 2">DSM 45765</strain>
    </source>
</reference>
<keyword evidence="2" id="KW-1185">Reference proteome</keyword>
<accession>A0A4R2QXU9</accession>
<name>A0A4R2QXU9_9PSEU</name>
<dbReference type="OrthoDB" id="3697504at2"/>
<comment type="caution">
    <text evidence="1">The sequence shown here is derived from an EMBL/GenBank/DDBJ whole genome shotgun (WGS) entry which is preliminary data.</text>
</comment>
<gene>
    <name evidence="1" type="ORF">EV191_103237</name>
</gene>
<sequence>MTQQAPGVADIAAALRQISRGFAALANAVDQDPAGLSESDRYQSVLHEWGHRGLGRAETSALLRKHGFSPQAAGGWVRGEWLETRADGRRYLTARSRRWLAEQEVGNV</sequence>
<dbReference type="EMBL" id="SLXQ01000003">
    <property type="protein sequence ID" value="TCP54194.1"/>
    <property type="molecule type" value="Genomic_DNA"/>
</dbReference>
<protein>
    <submittedName>
        <fullName evidence="1">Uncharacterized protein</fullName>
    </submittedName>
</protein>